<evidence type="ECO:0000313" key="1">
    <source>
        <dbReference type="EMBL" id="KAJ7618061.1"/>
    </source>
</evidence>
<gene>
    <name evidence="1" type="ORF">FB45DRAFT_217230</name>
</gene>
<name>A0AAD7FG58_9AGAR</name>
<dbReference type="AlphaFoldDB" id="A0AAD7FG58"/>
<organism evidence="1 2">
    <name type="scientific">Roridomyces roridus</name>
    <dbReference type="NCBI Taxonomy" id="1738132"/>
    <lineage>
        <taxon>Eukaryota</taxon>
        <taxon>Fungi</taxon>
        <taxon>Dikarya</taxon>
        <taxon>Basidiomycota</taxon>
        <taxon>Agaricomycotina</taxon>
        <taxon>Agaricomycetes</taxon>
        <taxon>Agaricomycetidae</taxon>
        <taxon>Agaricales</taxon>
        <taxon>Marasmiineae</taxon>
        <taxon>Mycenaceae</taxon>
        <taxon>Roridomyces</taxon>
    </lineage>
</organism>
<protein>
    <submittedName>
        <fullName evidence="1">Uncharacterized protein</fullName>
    </submittedName>
</protein>
<accession>A0AAD7FG58</accession>
<reference evidence="1" key="1">
    <citation type="submission" date="2023-03" db="EMBL/GenBank/DDBJ databases">
        <title>Massive genome expansion in bonnet fungi (Mycena s.s.) driven by repeated elements and novel gene families across ecological guilds.</title>
        <authorList>
            <consortium name="Lawrence Berkeley National Laboratory"/>
            <person name="Harder C.B."/>
            <person name="Miyauchi S."/>
            <person name="Viragh M."/>
            <person name="Kuo A."/>
            <person name="Thoen E."/>
            <person name="Andreopoulos B."/>
            <person name="Lu D."/>
            <person name="Skrede I."/>
            <person name="Drula E."/>
            <person name="Henrissat B."/>
            <person name="Morin E."/>
            <person name="Kohler A."/>
            <person name="Barry K."/>
            <person name="LaButti K."/>
            <person name="Morin E."/>
            <person name="Salamov A."/>
            <person name="Lipzen A."/>
            <person name="Mereny Z."/>
            <person name="Hegedus B."/>
            <person name="Baldrian P."/>
            <person name="Stursova M."/>
            <person name="Weitz H."/>
            <person name="Taylor A."/>
            <person name="Grigoriev I.V."/>
            <person name="Nagy L.G."/>
            <person name="Martin F."/>
            <person name="Kauserud H."/>
        </authorList>
    </citation>
    <scope>NUCLEOTIDE SEQUENCE</scope>
    <source>
        <strain evidence="1">9284</strain>
    </source>
</reference>
<evidence type="ECO:0000313" key="2">
    <source>
        <dbReference type="Proteomes" id="UP001221142"/>
    </source>
</evidence>
<dbReference type="Proteomes" id="UP001221142">
    <property type="component" value="Unassembled WGS sequence"/>
</dbReference>
<keyword evidence="2" id="KW-1185">Reference proteome</keyword>
<proteinExistence type="predicted"/>
<sequence>MDVCGDSIGCMWAPLETDRLSWIEHANNLFEKLQITGSQEHFGFTDQIHLYFDVAVSTEDPPDGYLFLCPREHFFPGATGSFVWPECPYFWSVDETGVERLRPEDASARGFPTIDLRMEVIGAFWDGTVYERVRKFHELKGYVTEIQTPPVWEISWANVERLGLMPKMVPSEDTAQSEFTSRNRFLLRPALGLDGS</sequence>
<dbReference type="EMBL" id="JARKIF010000020">
    <property type="protein sequence ID" value="KAJ7618061.1"/>
    <property type="molecule type" value="Genomic_DNA"/>
</dbReference>
<comment type="caution">
    <text evidence="1">The sequence shown here is derived from an EMBL/GenBank/DDBJ whole genome shotgun (WGS) entry which is preliminary data.</text>
</comment>